<evidence type="ECO:0000313" key="4">
    <source>
        <dbReference type="Proteomes" id="UP000606194"/>
    </source>
</evidence>
<evidence type="ECO:0000256" key="2">
    <source>
        <dbReference type="SAM" id="Phobius"/>
    </source>
</evidence>
<dbReference type="AlphaFoldDB" id="A0A918FXF2"/>
<keyword evidence="4" id="KW-1185">Reference proteome</keyword>
<proteinExistence type="predicted"/>
<keyword evidence="2" id="KW-0812">Transmembrane</keyword>
<comment type="caution">
    <text evidence="3">The sequence shown here is derived from an EMBL/GenBank/DDBJ whole genome shotgun (WGS) entry which is preliminary data.</text>
</comment>
<evidence type="ECO:0000313" key="3">
    <source>
        <dbReference type="EMBL" id="GGR92557.1"/>
    </source>
</evidence>
<feature type="compositionally biased region" description="Polar residues" evidence="1">
    <location>
        <begin position="111"/>
        <end position="123"/>
    </location>
</feature>
<feature type="transmembrane region" description="Helical" evidence="2">
    <location>
        <begin position="85"/>
        <end position="106"/>
    </location>
</feature>
<gene>
    <name evidence="3" type="ORF">GCM10010269_34460</name>
</gene>
<dbReference type="RefSeq" id="WP_190150152.1">
    <property type="nucleotide sequence ID" value="NZ_BMTL01000013.1"/>
</dbReference>
<accession>A0A918FXF2</accession>
<sequence>MTAPEPTGPTDPESIWLKFLNDNEEAIRRSAPREPSALERLFPRDSAPVREADCVGDVWQPDDDWPGPAWQDLSIRERVRRGLRALGAVAAVVALLGIFSCLPRGAPGLSEEQNTPTAGQSESIFEPPTTEGALPSPVRPRGSDE</sequence>
<evidence type="ECO:0000256" key="1">
    <source>
        <dbReference type="SAM" id="MobiDB-lite"/>
    </source>
</evidence>
<reference evidence="3" key="2">
    <citation type="submission" date="2020-09" db="EMBL/GenBank/DDBJ databases">
        <authorList>
            <person name="Sun Q."/>
            <person name="Ohkuma M."/>
        </authorList>
    </citation>
    <scope>NUCLEOTIDE SEQUENCE</scope>
    <source>
        <strain evidence="3">JCM 4386</strain>
    </source>
</reference>
<reference evidence="3" key="1">
    <citation type="journal article" date="2014" name="Int. J. Syst. Evol. Microbiol.">
        <title>Complete genome sequence of Corynebacterium casei LMG S-19264T (=DSM 44701T), isolated from a smear-ripened cheese.</title>
        <authorList>
            <consortium name="US DOE Joint Genome Institute (JGI-PGF)"/>
            <person name="Walter F."/>
            <person name="Albersmeier A."/>
            <person name="Kalinowski J."/>
            <person name="Ruckert C."/>
        </authorList>
    </citation>
    <scope>NUCLEOTIDE SEQUENCE</scope>
    <source>
        <strain evidence="3">JCM 4386</strain>
    </source>
</reference>
<dbReference type="EMBL" id="BMTL01000013">
    <property type="protein sequence ID" value="GGR92557.1"/>
    <property type="molecule type" value="Genomic_DNA"/>
</dbReference>
<name>A0A918FXF2_9ACTN</name>
<keyword evidence="2" id="KW-0472">Membrane</keyword>
<organism evidence="3 4">
    <name type="scientific">Streptomyces humidus</name>
    <dbReference type="NCBI Taxonomy" id="52259"/>
    <lineage>
        <taxon>Bacteria</taxon>
        <taxon>Bacillati</taxon>
        <taxon>Actinomycetota</taxon>
        <taxon>Actinomycetes</taxon>
        <taxon>Kitasatosporales</taxon>
        <taxon>Streptomycetaceae</taxon>
        <taxon>Streptomyces</taxon>
    </lineage>
</organism>
<dbReference type="Proteomes" id="UP000606194">
    <property type="component" value="Unassembled WGS sequence"/>
</dbReference>
<protein>
    <submittedName>
        <fullName evidence="3">Membrane protein</fullName>
    </submittedName>
</protein>
<keyword evidence="2" id="KW-1133">Transmembrane helix</keyword>
<feature type="region of interest" description="Disordered" evidence="1">
    <location>
        <begin position="106"/>
        <end position="145"/>
    </location>
</feature>